<dbReference type="EMBL" id="NEXX01000002">
    <property type="protein sequence ID" value="OUY07409.1"/>
    <property type="molecule type" value="Genomic_DNA"/>
</dbReference>
<proteinExistence type="predicted"/>
<reference evidence="1 2" key="1">
    <citation type="submission" date="2017-05" db="EMBL/GenBank/DDBJ databases">
        <title>Acinetobacter populi ANC 5415 (= PBJ7), whole genome shotgun sequencing project.</title>
        <authorList>
            <person name="Nemec A."/>
            <person name="Radolfova-Krizova L."/>
        </authorList>
    </citation>
    <scope>NUCLEOTIDE SEQUENCE [LARGE SCALE GENOMIC DNA]</scope>
    <source>
        <strain evidence="1 2">PBJ7</strain>
    </source>
</reference>
<dbReference type="OrthoDB" id="6682426at2"/>
<dbReference type="AlphaFoldDB" id="A0A1Z9YYV3"/>
<gene>
    <name evidence="1" type="ORF">CAP51_06490</name>
</gene>
<protein>
    <submittedName>
        <fullName evidence="1">Uncharacterized protein</fullName>
    </submittedName>
</protein>
<accession>A0A1Z9YYV3</accession>
<name>A0A1Z9YYV3_9GAMM</name>
<dbReference type="Proteomes" id="UP000196536">
    <property type="component" value="Unassembled WGS sequence"/>
</dbReference>
<keyword evidence="2" id="KW-1185">Reference proteome</keyword>
<dbReference type="RefSeq" id="WP_087619960.1">
    <property type="nucleotide sequence ID" value="NZ_NEXX01000002.1"/>
</dbReference>
<organism evidence="1 2">
    <name type="scientific">Acinetobacter populi</name>
    <dbReference type="NCBI Taxonomy" id="1582270"/>
    <lineage>
        <taxon>Bacteria</taxon>
        <taxon>Pseudomonadati</taxon>
        <taxon>Pseudomonadota</taxon>
        <taxon>Gammaproteobacteria</taxon>
        <taxon>Moraxellales</taxon>
        <taxon>Moraxellaceae</taxon>
        <taxon>Acinetobacter</taxon>
    </lineage>
</organism>
<comment type="caution">
    <text evidence="1">The sequence shown here is derived from an EMBL/GenBank/DDBJ whole genome shotgun (WGS) entry which is preliminary data.</text>
</comment>
<evidence type="ECO:0000313" key="2">
    <source>
        <dbReference type="Proteomes" id="UP000196536"/>
    </source>
</evidence>
<evidence type="ECO:0000313" key="1">
    <source>
        <dbReference type="EMBL" id="OUY07409.1"/>
    </source>
</evidence>
<sequence>MAIKINRFKSTHAQALKQFNWKRWIFSICVAVNSQWLLANPAEQQAHHLSTIIEGTNLNTADYIWHLQLRPDIKTKTIAVTLLNPHPELTVLNQRAIAIAQATALNSLPEQYTEQKSSKQRELYTSYQLDVKFPQGIQRQKYFPRNLYQSNAYLTRLCKSTLQNTAKSTPDESPQQIEILLHLVVDTSGKVTSLEAEHQQQRDKNFEAILSQEINKRPPFLTYNENGVPTTFNVTQPLSTSCQN</sequence>